<name>A0ABT0XZG0_9ACTN</name>
<dbReference type="RefSeq" id="WP_251798892.1">
    <property type="nucleotide sequence ID" value="NZ_JAMQOL010000019.1"/>
</dbReference>
<reference evidence="1 2" key="1">
    <citation type="submission" date="2022-06" db="EMBL/GenBank/DDBJ databases">
        <title>Actinoplanes abujensis sp. nov., isolated from Nigerian arid soil.</title>
        <authorList>
            <person name="Ding P."/>
        </authorList>
    </citation>
    <scope>NUCLEOTIDE SEQUENCE [LARGE SCALE GENOMIC DNA]</scope>
    <source>
        <strain evidence="2">TRM88002</strain>
    </source>
</reference>
<proteinExistence type="predicted"/>
<comment type="caution">
    <text evidence="1">The sequence shown here is derived from an EMBL/GenBank/DDBJ whole genome shotgun (WGS) entry which is preliminary data.</text>
</comment>
<keyword evidence="2" id="KW-1185">Reference proteome</keyword>
<evidence type="ECO:0000313" key="1">
    <source>
        <dbReference type="EMBL" id="MCM4079005.1"/>
    </source>
</evidence>
<dbReference type="EMBL" id="JAMQOL010000019">
    <property type="protein sequence ID" value="MCM4079005.1"/>
    <property type="molecule type" value="Genomic_DNA"/>
</dbReference>
<accession>A0ABT0XZG0</accession>
<dbReference type="Proteomes" id="UP001523216">
    <property type="component" value="Unassembled WGS sequence"/>
</dbReference>
<evidence type="ECO:0000313" key="2">
    <source>
        <dbReference type="Proteomes" id="UP001523216"/>
    </source>
</evidence>
<protein>
    <submittedName>
        <fullName evidence="1">Uncharacterized protein</fullName>
    </submittedName>
</protein>
<organism evidence="1 2">
    <name type="scientific">Paractinoplanes hotanensis</name>
    <dbReference type="NCBI Taxonomy" id="2906497"/>
    <lineage>
        <taxon>Bacteria</taxon>
        <taxon>Bacillati</taxon>
        <taxon>Actinomycetota</taxon>
        <taxon>Actinomycetes</taxon>
        <taxon>Micromonosporales</taxon>
        <taxon>Micromonosporaceae</taxon>
        <taxon>Paractinoplanes</taxon>
    </lineage>
</organism>
<sequence length="201" mass="21335">MTGPLQSRTIAARLVVPDAASRVQVMLANIPGLLYRVTTPAGSGLRPRVTRRGGLVRVALLPTGEDGRNEVRIVLNRAVRWDLRLPAGAGEQRLDLSRGRITRLVAGATGLIELRLPAPWGTVPLTLTGGVGTLTVSTPPATPLRLYLAGGAASALTPWTADEGLPPATTLTPAIWPTARDRYWLRARSPVGLLSLRRAPA</sequence>
<gene>
    <name evidence="1" type="ORF">LXN57_15640</name>
</gene>